<evidence type="ECO:0000313" key="15">
    <source>
        <dbReference type="EMBL" id="KAF2201830.1"/>
    </source>
</evidence>
<evidence type="ECO:0000256" key="7">
    <source>
        <dbReference type="ARBA" id="ARBA00022843"/>
    </source>
</evidence>
<dbReference type="PANTHER" id="PTHR13034:SF2">
    <property type="entry name" value="DYNACTIN SUBUNIT 4"/>
    <property type="match status" value="1"/>
</dbReference>
<dbReference type="Pfam" id="PF05502">
    <property type="entry name" value="Dynactin_p62"/>
    <property type="match status" value="1"/>
</dbReference>
<evidence type="ECO:0000256" key="12">
    <source>
        <dbReference type="ARBA" id="ARBA00034864"/>
    </source>
</evidence>
<feature type="region of interest" description="Disordered" evidence="14">
    <location>
        <begin position="22"/>
        <end position="46"/>
    </location>
</feature>
<dbReference type="AlphaFoldDB" id="A0A9P4MZF6"/>
<feature type="region of interest" description="Disordered" evidence="14">
    <location>
        <begin position="162"/>
        <end position="207"/>
    </location>
</feature>
<feature type="compositionally biased region" description="Basic and acidic residues" evidence="14">
    <location>
        <begin position="173"/>
        <end position="204"/>
    </location>
</feature>
<comment type="subcellular location">
    <subcellularLocation>
        <location evidence="1">Cytoplasm</location>
        <location evidence="1">Cytoskeleton</location>
        <location evidence="1">Microtubule organizing center</location>
        <location evidence="1">Centrosome</location>
    </subcellularLocation>
    <subcellularLocation>
        <location evidence="2">Cytoplasm</location>
        <location evidence="2">Cytoskeleton</location>
        <location evidence="2">Stress fiber</location>
    </subcellularLocation>
    <subcellularLocation>
        <location evidence="3">Cytoplasm</location>
        <location evidence="3">Myofibril</location>
    </subcellularLocation>
</comment>
<keyword evidence="9" id="KW-0175">Coiled coil</keyword>
<comment type="similarity">
    <text evidence="11">Belongs to the dynactin subunit 4 family.</text>
</comment>
<keyword evidence="4" id="KW-0963">Cytoplasm</keyword>
<comment type="caution">
    <text evidence="15">The sequence shown here is derived from an EMBL/GenBank/DDBJ whole genome shotgun (WGS) entry which is preliminary data.</text>
</comment>
<accession>A0A9P4MZF6</accession>
<evidence type="ECO:0000256" key="1">
    <source>
        <dbReference type="ARBA" id="ARBA00004300"/>
    </source>
</evidence>
<keyword evidence="10" id="KW-0206">Cytoskeleton</keyword>
<evidence type="ECO:0000256" key="6">
    <source>
        <dbReference type="ARBA" id="ARBA00022553"/>
    </source>
</evidence>
<dbReference type="InterPro" id="IPR008603">
    <property type="entry name" value="DCTN4"/>
</dbReference>
<reference evidence="15" key="1">
    <citation type="journal article" date="2020" name="Stud. Mycol.">
        <title>101 Dothideomycetes genomes: a test case for predicting lifestyles and emergence of pathogens.</title>
        <authorList>
            <person name="Haridas S."/>
            <person name="Albert R."/>
            <person name="Binder M."/>
            <person name="Bloem J."/>
            <person name="Labutti K."/>
            <person name="Salamov A."/>
            <person name="Andreopoulos B."/>
            <person name="Baker S."/>
            <person name="Barry K."/>
            <person name="Bills G."/>
            <person name="Bluhm B."/>
            <person name="Cannon C."/>
            <person name="Castanera R."/>
            <person name="Culley D."/>
            <person name="Daum C."/>
            <person name="Ezra D."/>
            <person name="Gonzalez J."/>
            <person name="Henrissat B."/>
            <person name="Kuo A."/>
            <person name="Liang C."/>
            <person name="Lipzen A."/>
            <person name="Lutzoni F."/>
            <person name="Magnuson J."/>
            <person name="Mondo S."/>
            <person name="Nolan M."/>
            <person name="Ohm R."/>
            <person name="Pangilinan J."/>
            <person name="Park H.-J."/>
            <person name="Ramirez L."/>
            <person name="Alfaro M."/>
            <person name="Sun H."/>
            <person name="Tritt A."/>
            <person name="Yoshinaga Y."/>
            <person name="Zwiers L.-H."/>
            <person name="Turgeon B."/>
            <person name="Goodwin S."/>
            <person name="Spatafora J."/>
            <person name="Crous P."/>
            <person name="Grigoriev I."/>
        </authorList>
    </citation>
    <scope>NUCLEOTIDE SEQUENCE</scope>
    <source>
        <strain evidence="15">ATCC 74209</strain>
    </source>
</reference>
<dbReference type="Proteomes" id="UP000799536">
    <property type="component" value="Unassembled WGS sequence"/>
</dbReference>
<organism evidence="15 16">
    <name type="scientific">Delitschia confertaspora ATCC 74209</name>
    <dbReference type="NCBI Taxonomy" id="1513339"/>
    <lineage>
        <taxon>Eukaryota</taxon>
        <taxon>Fungi</taxon>
        <taxon>Dikarya</taxon>
        <taxon>Ascomycota</taxon>
        <taxon>Pezizomycotina</taxon>
        <taxon>Dothideomycetes</taxon>
        <taxon>Pleosporomycetidae</taxon>
        <taxon>Pleosporales</taxon>
        <taxon>Delitschiaceae</taxon>
        <taxon>Delitschia</taxon>
    </lineage>
</organism>
<keyword evidence="8" id="KW-0007">Acetylation</keyword>
<evidence type="ECO:0000313" key="16">
    <source>
        <dbReference type="Proteomes" id="UP000799536"/>
    </source>
</evidence>
<evidence type="ECO:0000256" key="4">
    <source>
        <dbReference type="ARBA" id="ARBA00022490"/>
    </source>
</evidence>
<evidence type="ECO:0000256" key="10">
    <source>
        <dbReference type="ARBA" id="ARBA00023212"/>
    </source>
</evidence>
<dbReference type="PANTHER" id="PTHR13034">
    <property type="entry name" value="DYNACTIN P62 SUBUNIT"/>
    <property type="match status" value="1"/>
</dbReference>
<evidence type="ECO:0000256" key="11">
    <source>
        <dbReference type="ARBA" id="ARBA00034776"/>
    </source>
</evidence>
<keyword evidence="5" id="KW-1017">Isopeptide bond</keyword>
<evidence type="ECO:0000256" key="14">
    <source>
        <dbReference type="SAM" id="MobiDB-lite"/>
    </source>
</evidence>
<dbReference type="GO" id="GO:0001725">
    <property type="term" value="C:stress fiber"/>
    <property type="evidence" value="ECO:0007669"/>
    <property type="project" value="UniProtKB-SubCell"/>
</dbReference>
<name>A0A9P4MZF6_9PLEO</name>
<evidence type="ECO:0000256" key="3">
    <source>
        <dbReference type="ARBA" id="ARBA00004657"/>
    </source>
</evidence>
<protein>
    <recommendedName>
        <fullName evidence="12">Dynactin subunit 4</fullName>
    </recommendedName>
</protein>
<sequence length="601" mass="67737">MAQPFPYTYYVCDCYDSKTKVSAKRSSQPPPADDEDERTFDPRNPRSNYSLYPLEHLLYCEDCQQIRCSRCVIEETLNWYCPSCLFEVPSSLVKSEGNRCARNCYNCPVCISPMTVNELPKDPSEDDGNGPFYLYCNYCHWSTIEIGIEFERHTQITHQLQRIANGGKPIPTPKEREKERERRRESEWKRKDDIPEINVSHDVDPEPSPDDTFAALASFYKGQIQASTTSSPFSPHDLDFSSPSSFSRIMNMYTSTSSKKTKREKPTPMREAASTFEGLTLHDSTTDSDAIDRIRREGWSITLSPAQKHAQPNPNIRFTSELRPIATLLRTKRGKRCRNCRHILSKPEAKITSTRYKIKLLALNHIPKLHLRALPPPASTPQPTFGSSILTPLPIQPPFDYDHLKPGIPTHFLLTLTNPLFDPIRVTLATPSTTPGKVHSRVTILCPQFEIGANTDVWDDAMSSTITPIRRGSVVGPDGQIQSGIEAGKVWDKGRNWTSIVMEVLPGFLDERQRPSDLSSSFSSDRGGVAENDGHLGWVDDEDEELGVDDDVLEIPIFVRLEFESDAMGEERVVGEDRGKGDKVKREEAFWSVVGVGRIAG</sequence>
<proteinExistence type="inferred from homology"/>
<dbReference type="EMBL" id="ML993960">
    <property type="protein sequence ID" value="KAF2201830.1"/>
    <property type="molecule type" value="Genomic_DNA"/>
</dbReference>
<dbReference type="OrthoDB" id="283815at2759"/>
<comment type="subunit">
    <text evidence="13">Subunit of dynactin, a multiprotein complex part of a tripartite complex with dynein and a adapter, such as BICDL1, BICD2 or HOOK3. The dynactin complex is built around ACTR1A/ACTB filament and consists of an actin-related filament composed of a shoulder domain, a pointed end and a barbed end. Its length is defined by its flexible shoulder domain. The soulder is composed of 2 DCTN1 subunits, 4 DCTN2 and 2 DCTN3. The 4 DCNT2 (via N-terminus) bind the ACTR1A filament and act as molecular rulers to determine the length. The pointed end is important for binding dynein-dynactin cargo adapters. Consists of 4 subunits: ACTR10, DCNT4, DCTN5 and DCTN6. The barbed end is composed of a CAPZA1:CAPZB heterodimers, which binds ACTR1A/ACTB filament and dynactin and stabilizes dynactin. Interacts with ATP7B, but not ATP7A, in a copper-dependent manner. Interacts with ANK2; this interaction is required for localization at costameres. Interacts with N4BP2L1.</text>
</comment>
<keyword evidence="7" id="KW-0832">Ubl conjugation</keyword>
<evidence type="ECO:0000256" key="5">
    <source>
        <dbReference type="ARBA" id="ARBA00022499"/>
    </source>
</evidence>
<keyword evidence="16" id="KW-1185">Reference proteome</keyword>
<evidence type="ECO:0000256" key="2">
    <source>
        <dbReference type="ARBA" id="ARBA00004529"/>
    </source>
</evidence>
<evidence type="ECO:0000256" key="9">
    <source>
        <dbReference type="ARBA" id="ARBA00023054"/>
    </source>
</evidence>
<evidence type="ECO:0000256" key="8">
    <source>
        <dbReference type="ARBA" id="ARBA00022990"/>
    </source>
</evidence>
<feature type="compositionally biased region" description="Low complexity" evidence="14">
    <location>
        <begin position="516"/>
        <end position="525"/>
    </location>
</feature>
<feature type="region of interest" description="Disordered" evidence="14">
    <location>
        <begin position="513"/>
        <end position="537"/>
    </location>
</feature>
<dbReference type="GO" id="GO:0005869">
    <property type="term" value="C:dynactin complex"/>
    <property type="evidence" value="ECO:0007669"/>
    <property type="project" value="InterPro"/>
</dbReference>
<evidence type="ECO:0000256" key="13">
    <source>
        <dbReference type="ARBA" id="ARBA00093507"/>
    </source>
</evidence>
<keyword evidence="6" id="KW-0597">Phosphoprotein</keyword>
<gene>
    <name evidence="15" type="ORF">GQ43DRAFT_20103</name>
</gene>